<evidence type="ECO:0000256" key="1">
    <source>
        <dbReference type="ARBA" id="ARBA00007951"/>
    </source>
</evidence>
<keyword evidence="8" id="KW-1185">Reference proteome</keyword>
<comment type="caution">
    <text evidence="7">The sequence shown here is derived from an EMBL/GenBank/DDBJ whole genome shotgun (WGS) entry which is preliminary data.</text>
</comment>
<evidence type="ECO:0000256" key="4">
    <source>
        <dbReference type="ARBA" id="ARBA00022801"/>
    </source>
</evidence>
<dbReference type="PANTHER" id="PTHR10030:SF37">
    <property type="entry name" value="ALPHA-L-FUCOSIDASE-RELATED"/>
    <property type="match status" value="1"/>
</dbReference>
<evidence type="ECO:0000313" key="8">
    <source>
        <dbReference type="Proteomes" id="UP001320876"/>
    </source>
</evidence>
<accession>A0ABT3GK15</accession>
<dbReference type="EC" id="3.2.1.51" evidence="2"/>
<keyword evidence="4" id="KW-0378">Hydrolase</keyword>
<dbReference type="InterPro" id="IPR017853">
    <property type="entry name" value="GH"/>
</dbReference>
<feature type="domain" description="F5/8 type C" evidence="6">
    <location>
        <begin position="473"/>
        <end position="624"/>
    </location>
</feature>
<evidence type="ECO:0000256" key="5">
    <source>
        <dbReference type="ARBA" id="ARBA00023295"/>
    </source>
</evidence>
<dbReference type="InterPro" id="IPR057739">
    <property type="entry name" value="Glyco_hydro_29_N"/>
</dbReference>
<dbReference type="SMART" id="SM00812">
    <property type="entry name" value="Alpha_L_fucos"/>
    <property type="match status" value="1"/>
</dbReference>
<dbReference type="InterPro" id="IPR000421">
    <property type="entry name" value="FA58C"/>
</dbReference>
<gene>
    <name evidence="7" type="ORF">OKA05_14925</name>
</gene>
<dbReference type="Gene3D" id="2.60.120.260">
    <property type="entry name" value="Galactose-binding domain-like"/>
    <property type="match status" value="1"/>
</dbReference>
<dbReference type="SUPFAM" id="SSF51445">
    <property type="entry name" value="(Trans)glycosidases"/>
    <property type="match status" value="1"/>
</dbReference>
<dbReference type="Pfam" id="PF00754">
    <property type="entry name" value="F5_F8_type_C"/>
    <property type="match status" value="1"/>
</dbReference>
<dbReference type="Gene3D" id="3.20.20.80">
    <property type="entry name" value="Glycosidases"/>
    <property type="match status" value="1"/>
</dbReference>
<reference evidence="7 8" key="1">
    <citation type="submission" date="2022-10" db="EMBL/GenBank/DDBJ databases">
        <title>Luteolibacter arcticus strain CCTCC AB 2014275, whole genome shotgun sequencing project.</title>
        <authorList>
            <person name="Zhao G."/>
            <person name="Shen L."/>
        </authorList>
    </citation>
    <scope>NUCLEOTIDE SEQUENCE [LARGE SCALE GENOMIC DNA]</scope>
    <source>
        <strain evidence="7 8">CCTCC AB 2014275</strain>
    </source>
</reference>
<dbReference type="EMBL" id="JAPDDT010000006">
    <property type="protein sequence ID" value="MCW1923859.1"/>
    <property type="molecule type" value="Genomic_DNA"/>
</dbReference>
<keyword evidence="5" id="KW-0326">Glycosidase</keyword>
<sequence length="626" mass="70007">MITRISIGKSPSAIMLKVKRLLLAPCCLLWLGPALHAQSSVRGPLRPEHTPSFKFQSFSPERWDTSSFAPAGAQQWWQEARLGMFVHFGVASLKGVELGWGRGTHLSPDGGTGPIPDEVYDNLYKDFKLENFDAKEWVNIARSAGAKYIVIVTKHHDGFHMWDTAFSDYKITNSPFDRDYIKELADACHAAGMPIGFYFAQREFYHPQYNPRGNLAGRDHKKYLEYQFNAVRELLTKYGKIDILWLDAAWWGGMFKEEDWDAERLYRLIRECQPQILINNRASIPGDFDTPEQHVGNFQHDRPWESCVTLTSQWSYHPTAGVKSVQQLISLLVQTSTGDGNLLLNVGPMPTGEIQPKEVAALKGVGEWLKKYGVSVYHTRGGPLRNSTWGGTTYRGDTVYVHILRWPGPSLPLAPIDEKIVSARALTGGAVKFEQSAGVITLSMDEKDRDPLDTIIELKLDRPVTKIYEAKAAPSIFDGPGYGEVISGAATFTASSSWPEYDDPSLHPTLFTGKNQDYAFHTMSEKSPWAIIDLGGVKNIKGLRIANRRGDTRARDLEVLVSADKSEWTPVWKAASHAEIWSVPVTQFVAGAYVPGKNARYVKLQLPEGASRPLLLKQVEVFGEQN</sequence>
<comment type="similarity">
    <text evidence="1">Belongs to the glycosyl hydrolase 29 family.</text>
</comment>
<dbReference type="RefSeq" id="WP_264487966.1">
    <property type="nucleotide sequence ID" value="NZ_JAPDDT010000006.1"/>
</dbReference>
<dbReference type="PANTHER" id="PTHR10030">
    <property type="entry name" value="ALPHA-L-FUCOSIDASE"/>
    <property type="match status" value="1"/>
</dbReference>
<organism evidence="7 8">
    <name type="scientific">Luteolibacter arcticus</name>
    <dbReference type="NCBI Taxonomy" id="1581411"/>
    <lineage>
        <taxon>Bacteria</taxon>
        <taxon>Pseudomonadati</taxon>
        <taxon>Verrucomicrobiota</taxon>
        <taxon>Verrucomicrobiia</taxon>
        <taxon>Verrucomicrobiales</taxon>
        <taxon>Verrucomicrobiaceae</taxon>
        <taxon>Luteolibacter</taxon>
    </lineage>
</organism>
<name>A0ABT3GK15_9BACT</name>
<dbReference type="Pfam" id="PF01120">
    <property type="entry name" value="Alpha_L_fucos"/>
    <property type="match status" value="1"/>
</dbReference>
<evidence type="ECO:0000259" key="6">
    <source>
        <dbReference type="PROSITE" id="PS50022"/>
    </source>
</evidence>
<dbReference type="Proteomes" id="UP001320876">
    <property type="component" value="Unassembled WGS sequence"/>
</dbReference>
<evidence type="ECO:0000313" key="7">
    <source>
        <dbReference type="EMBL" id="MCW1923859.1"/>
    </source>
</evidence>
<dbReference type="InterPro" id="IPR008979">
    <property type="entry name" value="Galactose-bd-like_sf"/>
</dbReference>
<proteinExistence type="inferred from homology"/>
<protein>
    <recommendedName>
        <fullName evidence="2">alpha-L-fucosidase</fullName>
        <ecNumber evidence="2">3.2.1.51</ecNumber>
    </recommendedName>
</protein>
<evidence type="ECO:0000256" key="3">
    <source>
        <dbReference type="ARBA" id="ARBA00022729"/>
    </source>
</evidence>
<dbReference type="PROSITE" id="PS50022">
    <property type="entry name" value="FA58C_3"/>
    <property type="match status" value="1"/>
</dbReference>
<keyword evidence="3" id="KW-0732">Signal</keyword>
<dbReference type="SUPFAM" id="SSF49785">
    <property type="entry name" value="Galactose-binding domain-like"/>
    <property type="match status" value="1"/>
</dbReference>
<evidence type="ECO:0000256" key="2">
    <source>
        <dbReference type="ARBA" id="ARBA00012662"/>
    </source>
</evidence>
<dbReference type="InterPro" id="IPR000933">
    <property type="entry name" value="Glyco_hydro_29"/>
</dbReference>